<name>A0A0A1F3Z4_9BURK</name>
<dbReference type="Proteomes" id="UP000030302">
    <property type="component" value="Chromosome"/>
</dbReference>
<dbReference type="SUPFAM" id="SSF47413">
    <property type="entry name" value="lambda repressor-like DNA-binding domains"/>
    <property type="match status" value="1"/>
</dbReference>
<evidence type="ECO:0000259" key="1">
    <source>
        <dbReference type="Pfam" id="PF01381"/>
    </source>
</evidence>
<dbReference type="HOGENOM" id="CLU_066192_47_2_4"/>
<reference evidence="3" key="1">
    <citation type="journal article" date="2014" name="Soil Biol. Biochem.">
        <title>Structure and function of bacterial communities in ageing soils: Insights from the Mendocino ecological staircase.</title>
        <authorList>
            <person name="Uroz S."/>
            <person name="Tech J.J."/>
            <person name="Sawaya N.A."/>
            <person name="Frey-Klett P."/>
            <person name="Leveau J.H.J."/>
        </authorList>
    </citation>
    <scope>NUCLEOTIDE SEQUENCE [LARGE SCALE GENOMIC DNA]</scope>
    <source>
        <strain evidence="3">Cal35</strain>
    </source>
</reference>
<protein>
    <recommendedName>
        <fullName evidence="1">HTH cro/C1-type domain-containing protein</fullName>
    </recommendedName>
</protein>
<dbReference type="Gene3D" id="1.10.260.40">
    <property type="entry name" value="lambda repressor-like DNA-binding domains"/>
    <property type="match status" value="1"/>
</dbReference>
<proteinExistence type="predicted"/>
<evidence type="ECO:0000313" key="2">
    <source>
        <dbReference type="EMBL" id="AIY39231.1"/>
    </source>
</evidence>
<dbReference type="InterPro" id="IPR001387">
    <property type="entry name" value="Cro/C1-type_HTH"/>
</dbReference>
<sequence>MSQEAVGAVIGMKQEAVSTLERSPGASSVDRLLSVLSALGMELVVRDIPKTGTTSRGEW</sequence>
<gene>
    <name evidence="2" type="ORF">LT85_0071</name>
</gene>
<dbReference type="Pfam" id="PF01381">
    <property type="entry name" value="HTH_3"/>
    <property type="match status" value="1"/>
</dbReference>
<keyword evidence="3" id="KW-1185">Reference proteome</keyword>
<dbReference type="KEGG" id="care:LT85_0071"/>
<evidence type="ECO:0000313" key="3">
    <source>
        <dbReference type="Proteomes" id="UP000030302"/>
    </source>
</evidence>
<dbReference type="EMBL" id="CP009962">
    <property type="protein sequence ID" value="AIY39231.1"/>
    <property type="molecule type" value="Genomic_DNA"/>
</dbReference>
<dbReference type="InterPro" id="IPR010982">
    <property type="entry name" value="Lambda_DNA-bd_dom_sf"/>
</dbReference>
<dbReference type="GO" id="GO:0003677">
    <property type="term" value="F:DNA binding"/>
    <property type="evidence" value="ECO:0007669"/>
    <property type="project" value="InterPro"/>
</dbReference>
<organism evidence="2 3">
    <name type="scientific">Collimonas arenae</name>
    <dbReference type="NCBI Taxonomy" id="279058"/>
    <lineage>
        <taxon>Bacteria</taxon>
        <taxon>Pseudomonadati</taxon>
        <taxon>Pseudomonadota</taxon>
        <taxon>Betaproteobacteria</taxon>
        <taxon>Burkholderiales</taxon>
        <taxon>Oxalobacteraceae</taxon>
        <taxon>Collimonas</taxon>
    </lineage>
</organism>
<accession>A0A0A1F3Z4</accession>
<dbReference type="AlphaFoldDB" id="A0A0A1F3Z4"/>
<feature type="domain" description="HTH cro/C1-type" evidence="1">
    <location>
        <begin position="1"/>
        <end position="43"/>
    </location>
</feature>